<evidence type="ECO:0000256" key="7">
    <source>
        <dbReference type="ARBA" id="ARBA00023264"/>
    </source>
</evidence>
<dbReference type="InterPro" id="IPR012281">
    <property type="entry name" value="Phospholipid_synth_PlsX-like"/>
</dbReference>
<evidence type="ECO:0000256" key="3">
    <source>
        <dbReference type="ARBA" id="ARBA00022516"/>
    </source>
</evidence>
<dbReference type="SUPFAM" id="SSF53659">
    <property type="entry name" value="Isocitrate/Isopropylmalate dehydrogenase-like"/>
    <property type="match status" value="1"/>
</dbReference>
<dbReference type="NCBIfam" id="TIGR00182">
    <property type="entry name" value="plsX"/>
    <property type="match status" value="1"/>
</dbReference>
<gene>
    <name evidence="10 11" type="primary">plsX</name>
    <name evidence="11" type="ORF">Mgrana_01933</name>
</gene>
<keyword evidence="2 10" id="KW-0963">Cytoplasm</keyword>
<keyword evidence="7 10" id="KW-1208">Phospholipid metabolism</keyword>
<keyword evidence="6 10" id="KW-0594">Phospholipid biosynthesis</keyword>
<evidence type="ECO:0000256" key="6">
    <source>
        <dbReference type="ARBA" id="ARBA00023209"/>
    </source>
</evidence>
<keyword evidence="3 10" id="KW-0444">Lipid biosynthesis</keyword>
<evidence type="ECO:0000256" key="1">
    <source>
        <dbReference type="ARBA" id="ARBA00001232"/>
    </source>
</evidence>
<dbReference type="PANTHER" id="PTHR30100">
    <property type="entry name" value="FATTY ACID/PHOSPHOLIPID SYNTHESIS PROTEIN PLSX"/>
    <property type="match status" value="1"/>
</dbReference>
<keyword evidence="4 10" id="KW-0808">Transferase</keyword>
<keyword evidence="12" id="KW-1185">Reference proteome</keyword>
<dbReference type="AlphaFoldDB" id="A0A399F669"/>
<dbReference type="EMBL" id="QWLB01000024">
    <property type="protein sequence ID" value="RIH92154.1"/>
    <property type="molecule type" value="Genomic_DNA"/>
</dbReference>
<reference evidence="11 12" key="1">
    <citation type="submission" date="2018-08" db="EMBL/GenBank/DDBJ databases">
        <title>Meiothermus granaticius genome AF-68 sequencing project.</title>
        <authorList>
            <person name="Da Costa M.S."/>
            <person name="Albuquerque L."/>
            <person name="Raposo P."/>
            <person name="Froufe H.J.C."/>
            <person name="Barroso C.S."/>
            <person name="Egas C."/>
        </authorList>
    </citation>
    <scope>NUCLEOTIDE SEQUENCE [LARGE SCALE GENOMIC DNA]</scope>
    <source>
        <strain evidence="11 12">AF-68</strain>
    </source>
</reference>
<evidence type="ECO:0000256" key="9">
    <source>
        <dbReference type="ARBA" id="ARBA00046608"/>
    </source>
</evidence>
<dbReference type="InterPro" id="IPR003664">
    <property type="entry name" value="FA_synthesis"/>
</dbReference>
<comment type="subcellular location">
    <subcellularLocation>
        <location evidence="10">Cytoplasm</location>
    </subcellularLocation>
    <text evidence="10">Associated with the membrane possibly through PlsY.</text>
</comment>
<dbReference type="Gene3D" id="3.40.718.10">
    <property type="entry name" value="Isopropylmalate Dehydrogenase"/>
    <property type="match status" value="1"/>
</dbReference>
<evidence type="ECO:0000256" key="2">
    <source>
        <dbReference type="ARBA" id="ARBA00022490"/>
    </source>
</evidence>
<evidence type="ECO:0000256" key="4">
    <source>
        <dbReference type="ARBA" id="ARBA00022679"/>
    </source>
</evidence>
<evidence type="ECO:0000313" key="11">
    <source>
        <dbReference type="EMBL" id="RIH92154.1"/>
    </source>
</evidence>
<protein>
    <recommendedName>
        <fullName evidence="8 10">Phosphate acyltransferase</fullName>
        <ecNumber evidence="8 10">2.3.1.274</ecNumber>
    </recommendedName>
    <alternativeName>
        <fullName evidence="10">Acyl-ACP phosphotransacylase</fullName>
    </alternativeName>
    <alternativeName>
        <fullName evidence="10">Acyl-[acyl-carrier-protein]--phosphate acyltransferase</fullName>
    </alternativeName>
    <alternativeName>
        <fullName evidence="10">Phosphate-acyl-ACP acyltransferase</fullName>
    </alternativeName>
</protein>
<keyword evidence="5 10" id="KW-0443">Lipid metabolism</keyword>
<dbReference type="EC" id="2.3.1.274" evidence="8 10"/>
<comment type="similarity">
    <text evidence="10">Belongs to the PlsX family.</text>
</comment>
<accession>A0A399F669</accession>
<comment type="function">
    <text evidence="10">Catalyzes the reversible formation of acyl-phosphate (acyl-PO(4)) from acyl-[acyl-carrier-protein] (acyl-ACP). This enzyme utilizes acyl-ACP as fatty acyl donor, but not acyl-CoA.</text>
</comment>
<evidence type="ECO:0000256" key="8">
    <source>
        <dbReference type="ARBA" id="ARBA00024069"/>
    </source>
</evidence>
<dbReference type="Pfam" id="PF02504">
    <property type="entry name" value="FA_synthesis"/>
    <property type="match status" value="1"/>
</dbReference>
<evidence type="ECO:0000313" key="12">
    <source>
        <dbReference type="Proteomes" id="UP000266178"/>
    </source>
</evidence>
<comment type="caution">
    <text evidence="11">The sequence shown here is derived from an EMBL/GenBank/DDBJ whole genome shotgun (WGS) entry which is preliminary data.</text>
</comment>
<name>A0A399F669_9DEIN</name>
<evidence type="ECO:0000256" key="10">
    <source>
        <dbReference type="HAMAP-Rule" id="MF_00019"/>
    </source>
</evidence>
<dbReference type="PIRSF" id="PIRSF002465">
    <property type="entry name" value="Phsphlp_syn_PlsX"/>
    <property type="match status" value="1"/>
</dbReference>
<dbReference type="GO" id="GO:0006633">
    <property type="term" value="P:fatty acid biosynthetic process"/>
    <property type="evidence" value="ECO:0007669"/>
    <property type="project" value="UniProtKB-UniRule"/>
</dbReference>
<organism evidence="11 12">
    <name type="scientific">Meiothermus granaticius NBRC 107808</name>
    <dbReference type="NCBI Taxonomy" id="1227551"/>
    <lineage>
        <taxon>Bacteria</taxon>
        <taxon>Thermotogati</taxon>
        <taxon>Deinococcota</taxon>
        <taxon>Deinococci</taxon>
        <taxon>Thermales</taxon>
        <taxon>Thermaceae</taxon>
        <taxon>Meiothermus</taxon>
    </lineage>
</organism>
<proteinExistence type="inferred from homology"/>
<dbReference type="HAMAP" id="MF_00019">
    <property type="entry name" value="PlsX"/>
    <property type="match status" value="1"/>
</dbReference>
<keyword evidence="11" id="KW-0012">Acyltransferase</keyword>
<evidence type="ECO:0000256" key="5">
    <source>
        <dbReference type="ARBA" id="ARBA00023098"/>
    </source>
</evidence>
<comment type="subunit">
    <text evidence="9 10">Homodimer. Probably interacts with PlsY.</text>
</comment>
<dbReference type="GO" id="GO:0008654">
    <property type="term" value="P:phospholipid biosynthetic process"/>
    <property type="evidence" value="ECO:0007669"/>
    <property type="project" value="UniProtKB-KW"/>
</dbReference>
<dbReference type="GO" id="GO:0005737">
    <property type="term" value="C:cytoplasm"/>
    <property type="evidence" value="ECO:0007669"/>
    <property type="project" value="UniProtKB-SubCell"/>
</dbReference>
<comment type="pathway">
    <text evidence="10">Lipid metabolism; phospholipid metabolism.</text>
</comment>
<sequence length="331" mass="34801">MPMKPIALDAMGGDHAPRATVAGALLAAKEGIPVLLVGPILRLQEELRAQGGDLPIQDAREFITMQDHATDVRKKRGASINVCMELLKGGDASAVVAMGHTGATLASALFNLGRIAGVDRPTLLIEMPSERGRVYLTDGGANVDCKPEWLVQFAVMATAYAEAQGVQAPTVGLLSIGEEEGKGNALTLEAFPRLKATPGLRFHGNVEGRDIFKGTTDIVVTDGYTGNVVLKLSEGEARTLMKWIREALTQDLLSKLGGLLVRRALQGLRAKMDPAEYGAMPLLGVEGPVFIGHGSADSRAVLNALRKGQGAVEAGLMGRVRAGIAALAVDK</sequence>
<dbReference type="GO" id="GO:0043811">
    <property type="term" value="F:phosphate:acyl-[acyl carrier protein] acyltransferase activity"/>
    <property type="evidence" value="ECO:0007669"/>
    <property type="project" value="UniProtKB-UniRule"/>
</dbReference>
<dbReference type="Proteomes" id="UP000266178">
    <property type="component" value="Unassembled WGS sequence"/>
</dbReference>
<dbReference type="PANTHER" id="PTHR30100:SF1">
    <property type="entry name" value="PHOSPHATE ACYLTRANSFERASE"/>
    <property type="match status" value="1"/>
</dbReference>
<dbReference type="UniPathway" id="UPA00085"/>
<comment type="catalytic activity">
    <reaction evidence="1 10">
        <text>a fatty acyl-[ACP] + phosphate = an acyl phosphate + holo-[ACP]</text>
        <dbReference type="Rhea" id="RHEA:42292"/>
        <dbReference type="Rhea" id="RHEA-COMP:9685"/>
        <dbReference type="Rhea" id="RHEA-COMP:14125"/>
        <dbReference type="ChEBI" id="CHEBI:43474"/>
        <dbReference type="ChEBI" id="CHEBI:59918"/>
        <dbReference type="ChEBI" id="CHEBI:64479"/>
        <dbReference type="ChEBI" id="CHEBI:138651"/>
        <dbReference type="EC" id="2.3.1.274"/>
    </reaction>
</comment>